<dbReference type="GO" id="GO:0005886">
    <property type="term" value="C:plasma membrane"/>
    <property type="evidence" value="ECO:0007669"/>
    <property type="project" value="UniProtKB-SubCell"/>
</dbReference>
<keyword evidence="5 7" id="KW-0472">Membrane</keyword>
<accession>A0A8J3XTN6</accession>
<dbReference type="PANTHER" id="PTHR30572">
    <property type="entry name" value="MEMBRANE COMPONENT OF TRANSPORTER-RELATED"/>
    <property type="match status" value="1"/>
</dbReference>
<feature type="domain" description="MacB-like periplasmic core" evidence="9">
    <location>
        <begin position="467"/>
        <end position="664"/>
    </location>
</feature>
<feature type="domain" description="MacB-like periplasmic core" evidence="9">
    <location>
        <begin position="1"/>
        <end position="211"/>
    </location>
</feature>
<protein>
    <submittedName>
        <fullName evidence="10">ABC transporter</fullName>
    </submittedName>
</protein>
<feature type="transmembrane region" description="Helical" evidence="7">
    <location>
        <begin position="236"/>
        <end position="260"/>
    </location>
</feature>
<evidence type="ECO:0000256" key="2">
    <source>
        <dbReference type="ARBA" id="ARBA00022475"/>
    </source>
</evidence>
<dbReference type="AlphaFoldDB" id="A0A8J3XTN6"/>
<proteinExistence type="inferred from homology"/>
<dbReference type="Pfam" id="PF02687">
    <property type="entry name" value="FtsX"/>
    <property type="match status" value="2"/>
</dbReference>
<feature type="transmembrane region" description="Helical" evidence="7">
    <location>
        <begin position="340"/>
        <end position="357"/>
    </location>
</feature>
<feature type="transmembrane region" description="Helical" evidence="7">
    <location>
        <begin position="692"/>
        <end position="720"/>
    </location>
</feature>
<dbReference type="InterPro" id="IPR003838">
    <property type="entry name" value="ABC3_permease_C"/>
</dbReference>
<dbReference type="InterPro" id="IPR025857">
    <property type="entry name" value="MacB_PCD"/>
</dbReference>
<keyword evidence="2" id="KW-1003">Cell membrane</keyword>
<keyword evidence="4 7" id="KW-1133">Transmembrane helix</keyword>
<feature type="domain" description="ABC3 transporter permease C-terminal" evidence="8">
    <location>
        <begin position="699"/>
        <end position="814"/>
    </location>
</feature>
<evidence type="ECO:0000259" key="9">
    <source>
        <dbReference type="Pfam" id="PF12704"/>
    </source>
</evidence>
<keyword evidence="11" id="KW-1185">Reference proteome</keyword>
<gene>
    <name evidence="10" type="ORF">Pth03_01750</name>
</gene>
<comment type="similarity">
    <text evidence="6">Belongs to the ABC-4 integral membrane protein family.</text>
</comment>
<comment type="subcellular location">
    <subcellularLocation>
        <location evidence="1">Cell membrane</location>
        <topology evidence="1">Multi-pass membrane protein</topology>
    </subcellularLocation>
</comment>
<evidence type="ECO:0000256" key="7">
    <source>
        <dbReference type="SAM" id="Phobius"/>
    </source>
</evidence>
<feature type="transmembrane region" description="Helical" evidence="7">
    <location>
        <begin position="410"/>
        <end position="433"/>
    </location>
</feature>
<evidence type="ECO:0000256" key="5">
    <source>
        <dbReference type="ARBA" id="ARBA00023136"/>
    </source>
</evidence>
<name>A0A8J3XTN6_9ACTN</name>
<feature type="transmembrane region" description="Helical" evidence="7">
    <location>
        <begin position="788"/>
        <end position="807"/>
    </location>
</feature>
<comment type="caution">
    <text evidence="10">The sequence shown here is derived from an EMBL/GenBank/DDBJ whole genome shotgun (WGS) entry which is preliminary data.</text>
</comment>
<evidence type="ECO:0000256" key="4">
    <source>
        <dbReference type="ARBA" id="ARBA00022989"/>
    </source>
</evidence>
<evidence type="ECO:0000313" key="11">
    <source>
        <dbReference type="Proteomes" id="UP000605992"/>
    </source>
</evidence>
<keyword evidence="3 7" id="KW-0812">Transmembrane</keyword>
<dbReference type="Proteomes" id="UP000605992">
    <property type="component" value="Unassembled WGS sequence"/>
</dbReference>
<dbReference type="EMBL" id="BOOR01000003">
    <property type="protein sequence ID" value="GII51786.1"/>
    <property type="molecule type" value="Genomic_DNA"/>
</dbReference>
<dbReference type="GO" id="GO:0022857">
    <property type="term" value="F:transmembrane transporter activity"/>
    <property type="evidence" value="ECO:0007669"/>
    <property type="project" value="TreeGrafter"/>
</dbReference>
<feature type="transmembrane region" description="Helical" evidence="7">
    <location>
        <begin position="295"/>
        <end position="320"/>
    </location>
</feature>
<reference evidence="10" key="1">
    <citation type="submission" date="2021-01" db="EMBL/GenBank/DDBJ databases">
        <title>Whole genome shotgun sequence of Planotetraspora thailandica NBRC 104271.</title>
        <authorList>
            <person name="Komaki H."/>
            <person name="Tamura T."/>
        </authorList>
    </citation>
    <scope>NUCLEOTIDE SEQUENCE</scope>
    <source>
        <strain evidence="10">NBRC 104271</strain>
    </source>
</reference>
<evidence type="ECO:0000259" key="8">
    <source>
        <dbReference type="Pfam" id="PF02687"/>
    </source>
</evidence>
<dbReference type="PANTHER" id="PTHR30572:SF4">
    <property type="entry name" value="ABC TRANSPORTER PERMEASE YTRF"/>
    <property type="match status" value="1"/>
</dbReference>
<evidence type="ECO:0000256" key="1">
    <source>
        <dbReference type="ARBA" id="ARBA00004651"/>
    </source>
</evidence>
<dbReference type="InterPro" id="IPR050250">
    <property type="entry name" value="Macrolide_Exporter_MacB"/>
</dbReference>
<feature type="transmembrane region" description="Helical" evidence="7">
    <location>
        <begin position="467"/>
        <end position="487"/>
    </location>
</feature>
<evidence type="ECO:0000256" key="6">
    <source>
        <dbReference type="ARBA" id="ARBA00038076"/>
    </source>
</evidence>
<evidence type="ECO:0000313" key="10">
    <source>
        <dbReference type="EMBL" id="GII51786.1"/>
    </source>
</evidence>
<feature type="transmembrane region" description="Helical" evidence="7">
    <location>
        <begin position="747"/>
        <end position="768"/>
    </location>
</feature>
<organism evidence="10 11">
    <name type="scientific">Planotetraspora thailandica</name>
    <dbReference type="NCBI Taxonomy" id="487172"/>
    <lineage>
        <taxon>Bacteria</taxon>
        <taxon>Bacillati</taxon>
        <taxon>Actinomycetota</taxon>
        <taxon>Actinomycetes</taxon>
        <taxon>Streptosporangiales</taxon>
        <taxon>Streptosporangiaceae</taxon>
        <taxon>Planotetraspora</taxon>
    </lineage>
</organism>
<evidence type="ECO:0000256" key="3">
    <source>
        <dbReference type="ARBA" id="ARBA00022692"/>
    </source>
</evidence>
<sequence length="822" mass="83211">MILGTAFVAGTLIFTSTTNKAFDELFNEGTQTVDVTVRAEQAFTGADGGMTVEPIPAAVLDEVRRVDGVAEARGDVMGFAGIVGRDGKIAGGNGPPQFGIAWPATLSDYGLVNGRAPAGPGEVAIDSVTAGKTGYTTGDRITIVTKGPAEPYQVVGVFKVGESGRTGGVTYAAFDPATAQRLLVGPGAYSGIVAKAAAGVTPAELAQRVTAAVPKGYEAVTSKQAADEASGDVKELLGFLGTFLLTFGVISIFVGSFIIFNTFSMLVAQRTRELALLRAVGASRRQVTRSIMGEALGVGLLGSIAGLLAGAGLAVGLRGLFSAVGADLPTTALVIEPSTIAWTLAVGVTVTLFAAYFPARRAARIAPVAALQDGLAAPARSLRVRAVAGGLLALTGGAVLAAGLSGAGEALALVGAGALLVFLAVAMLSPLFARPVTRALGTPLVRLAGATGNLGSRNAQRNPRRTSATAAALMIGMALIAAVSVLASSMTASIDKALDTALGADFQVSSGGGFGPVQSFDPSVAAGLARVPGVESATATTYAQVKLGGEMVFATVGDPARLAGPFRMEMSSGGAAAGTDEILVGAKTAADKGWTVGSRIAAQYADGATATVRVAGVYKDNPMAGSYLLGESTFAAHYPGGQISSVLLVKEPGADAATVRKALDGYLAAYPNLTLQDQSDMKEQARSGVSQLLAMISALLVLSILIAILGIVNTLALSVIERTREIGLLRAIGMGRRQLRRVIRYESVLISVFGSLLGVLVGVGFGWAAQRALSGDGIDVLAVPAGQLAAYVAAAALVGVLAAVWPARRAARMDVLRAIATQ</sequence>
<feature type="domain" description="ABC3 transporter permease C-terminal" evidence="8">
    <location>
        <begin position="246"/>
        <end position="367"/>
    </location>
</feature>
<feature type="transmembrane region" description="Helical" evidence="7">
    <location>
        <begin position="386"/>
        <end position="404"/>
    </location>
</feature>
<dbReference type="Pfam" id="PF12704">
    <property type="entry name" value="MacB_PCD"/>
    <property type="match status" value="2"/>
</dbReference>